<dbReference type="Gene3D" id="3.30.565.10">
    <property type="entry name" value="Histidine kinase-like ATPase, C-terminal domain"/>
    <property type="match status" value="1"/>
</dbReference>
<evidence type="ECO:0000256" key="5">
    <source>
        <dbReference type="SAM" id="Phobius"/>
    </source>
</evidence>
<reference evidence="7 8" key="1">
    <citation type="submission" date="2020-02" db="EMBL/GenBank/DDBJ databases">
        <title>Acidophilic actinobacteria isolated from forest soil.</title>
        <authorList>
            <person name="Golinska P."/>
        </authorList>
    </citation>
    <scope>NUCLEOTIDE SEQUENCE [LARGE SCALE GENOMIC DNA]</scope>
    <source>
        <strain evidence="7 8">NL8</strain>
    </source>
</reference>
<keyword evidence="1" id="KW-0808">Transferase</keyword>
<organism evidence="7 8">
    <name type="scientific">Catenulispora pinistramenti</name>
    <dbReference type="NCBI Taxonomy" id="2705254"/>
    <lineage>
        <taxon>Bacteria</taxon>
        <taxon>Bacillati</taxon>
        <taxon>Actinomycetota</taxon>
        <taxon>Actinomycetes</taxon>
        <taxon>Catenulisporales</taxon>
        <taxon>Catenulisporaceae</taxon>
        <taxon>Catenulispora</taxon>
    </lineage>
</organism>
<evidence type="ECO:0000256" key="4">
    <source>
        <dbReference type="SAM" id="MobiDB-lite"/>
    </source>
</evidence>
<dbReference type="Proteomes" id="UP000730482">
    <property type="component" value="Unassembled WGS sequence"/>
</dbReference>
<comment type="caution">
    <text evidence="7">The sequence shown here is derived from an EMBL/GenBank/DDBJ whole genome shotgun (WGS) entry which is preliminary data.</text>
</comment>
<protein>
    <recommendedName>
        <fullName evidence="6">Signal transduction histidine kinase subgroup 3 dimerisation and phosphoacceptor domain-containing protein</fullName>
    </recommendedName>
</protein>
<dbReference type="InterPro" id="IPR036890">
    <property type="entry name" value="HATPase_C_sf"/>
</dbReference>
<evidence type="ECO:0000313" key="8">
    <source>
        <dbReference type="Proteomes" id="UP000730482"/>
    </source>
</evidence>
<gene>
    <name evidence="7" type="ORF">KGQ19_17380</name>
</gene>
<keyword evidence="5" id="KW-1133">Transmembrane helix</keyword>
<keyword evidence="5" id="KW-0812">Transmembrane</keyword>
<evidence type="ECO:0000259" key="6">
    <source>
        <dbReference type="Pfam" id="PF07730"/>
    </source>
</evidence>
<feature type="compositionally biased region" description="Polar residues" evidence="4">
    <location>
        <begin position="347"/>
        <end position="361"/>
    </location>
</feature>
<sequence length="374" mass="39779">MTPEIQGEWSDNDADVPALARMRTYTTWTMIFVVAGYVFLVAGGSHSPWILAATLGVGALVCWQCRYWEHGAPRALTAVAVVASYALFCVVVGAHISPICGVAFALSIGLVVTTPPFTQWPWTLLAVALAVLPALGFGADRGYVAGVVAMMAGSVALFRGNRFGFGLFLEVNQARQATAELAVIRERYRFAADLHDIQGQALHVSRLKLRLADKLLDDDPAQARTQVREAEQLIADAIAETRRLAYGQRTLTFAGELANSESLIRAAGITVTIDGTVPLGHRLDELFGLVVREATTNLLRHAHAEHVAVAVGADSVQIVNDGVTEGTRALSGLARLGERFAAAGGTLTTSRDGQTFTTSARGTAEVPAASQART</sequence>
<name>A0ABS5KRF9_9ACTN</name>
<dbReference type="InterPro" id="IPR050482">
    <property type="entry name" value="Sensor_HK_TwoCompSys"/>
</dbReference>
<dbReference type="EMBL" id="JAAFYZ010000053">
    <property type="protein sequence ID" value="MBS2548643.1"/>
    <property type="molecule type" value="Genomic_DNA"/>
</dbReference>
<evidence type="ECO:0000313" key="7">
    <source>
        <dbReference type="EMBL" id="MBS2548643.1"/>
    </source>
</evidence>
<keyword evidence="8" id="KW-1185">Reference proteome</keyword>
<dbReference type="RefSeq" id="WP_212010224.1">
    <property type="nucleotide sequence ID" value="NZ_JAAFYZ010000053.1"/>
</dbReference>
<dbReference type="Pfam" id="PF07730">
    <property type="entry name" value="HisKA_3"/>
    <property type="match status" value="1"/>
</dbReference>
<accession>A0ABS5KRF9</accession>
<keyword evidence="2" id="KW-0418">Kinase</keyword>
<keyword evidence="3" id="KW-0902">Two-component regulatory system</keyword>
<feature type="transmembrane region" description="Helical" evidence="5">
    <location>
        <begin position="120"/>
        <end position="137"/>
    </location>
</feature>
<evidence type="ECO:0000256" key="1">
    <source>
        <dbReference type="ARBA" id="ARBA00022679"/>
    </source>
</evidence>
<dbReference type="PANTHER" id="PTHR24421">
    <property type="entry name" value="NITRATE/NITRITE SENSOR PROTEIN NARX-RELATED"/>
    <property type="match status" value="1"/>
</dbReference>
<keyword evidence="5" id="KW-0472">Membrane</keyword>
<feature type="domain" description="Signal transduction histidine kinase subgroup 3 dimerisation and phosphoacceptor" evidence="6">
    <location>
        <begin position="186"/>
        <end position="249"/>
    </location>
</feature>
<dbReference type="InterPro" id="IPR011712">
    <property type="entry name" value="Sig_transdc_His_kin_sub3_dim/P"/>
</dbReference>
<feature type="transmembrane region" description="Helical" evidence="5">
    <location>
        <begin position="75"/>
        <end position="108"/>
    </location>
</feature>
<feature type="region of interest" description="Disordered" evidence="4">
    <location>
        <begin position="347"/>
        <end position="374"/>
    </location>
</feature>
<feature type="transmembrane region" description="Helical" evidence="5">
    <location>
        <begin position="142"/>
        <end position="160"/>
    </location>
</feature>
<dbReference type="Gene3D" id="1.20.5.1930">
    <property type="match status" value="1"/>
</dbReference>
<feature type="transmembrane region" description="Helical" evidence="5">
    <location>
        <begin position="25"/>
        <end position="43"/>
    </location>
</feature>
<evidence type="ECO:0000256" key="3">
    <source>
        <dbReference type="ARBA" id="ARBA00023012"/>
    </source>
</evidence>
<feature type="transmembrane region" description="Helical" evidence="5">
    <location>
        <begin position="49"/>
        <end position="68"/>
    </location>
</feature>
<evidence type="ECO:0000256" key="2">
    <source>
        <dbReference type="ARBA" id="ARBA00022777"/>
    </source>
</evidence>
<proteinExistence type="predicted"/>